<evidence type="ECO:0000256" key="2">
    <source>
        <dbReference type="ARBA" id="ARBA00022614"/>
    </source>
</evidence>
<keyword evidence="8" id="KW-0808">Transferase</keyword>
<feature type="transmembrane region" description="Helical" evidence="7">
    <location>
        <begin position="120"/>
        <end position="142"/>
    </location>
</feature>
<comment type="subcellular location">
    <subcellularLocation>
        <location evidence="1">Membrane</location>
    </subcellularLocation>
</comment>
<evidence type="ECO:0000256" key="4">
    <source>
        <dbReference type="ARBA" id="ARBA00022737"/>
    </source>
</evidence>
<keyword evidence="9" id="KW-1185">Reference proteome</keyword>
<keyword evidence="2" id="KW-0433">Leucine-rich repeat</keyword>
<comment type="caution">
    <text evidence="8">The sequence shown here is derived from an EMBL/GenBank/DDBJ whole genome shotgun (WGS) entry which is preliminary data.</text>
</comment>
<evidence type="ECO:0000256" key="6">
    <source>
        <dbReference type="ARBA" id="ARBA00023136"/>
    </source>
</evidence>
<name>A0A7J0F3I9_9ERIC</name>
<evidence type="ECO:0000256" key="7">
    <source>
        <dbReference type="SAM" id="Phobius"/>
    </source>
</evidence>
<dbReference type="AlphaFoldDB" id="A0A7J0F3I9"/>
<keyword evidence="3 7" id="KW-0812">Transmembrane</keyword>
<dbReference type="EMBL" id="BJWL01000008">
    <property type="protein sequence ID" value="GFY92976.1"/>
    <property type="molecule type" value="Genomic_DNA"/>
</dbReference>
<evidence type="ECO:0000256" key="3">
    <source>
        <dbReference type="ARBA" id="ARBA00022692"/>
    </source>
</evidence>
<dbReference type="InterPro" id="IPR051809">
    <property type="entry name" value="Plant_receptor-like_S/T_kinase"/>
</dbReference>
<keyword evidence="6 7" id="KW-0472">Membrane</keyword>
<accession>A0A7J0F3I9</accession>
<reference evidence="8 9" key="1">
    <citation type="submission" date="2019-07" db="EMBL/GenBank/DDBJ databases">
        <title>De Novo Assembly of kiwifruit Actinidia rufa.</title>
        <authorList>
            <person name="Sugita-Konishi S."/>
            <person name="Sato K."/>
            <person name="Mori E."/>
            <person name="Abe Y."/>
            <person name="Kisaki G."/>
            <person name="Hamano K."/>
            <person name="Suezawa K."/>
            <person name="Otani M."/>
            <person name="Fukuda T."/>
            <person name="Manabe T."/>
            <person name="Gomi K."/>
            <person name="Tabuchi M."/>
            <person name="Akimitsu K."/>
            <person name="Kataoka I."/>
        </authorList>
    </citation>
    <scope>NUCLEOTIDE SEQUENCE [LARGE SCALE GENOMIC DNA]</scope>
    <source>
        <strain evidence="9">cv. Fuchu</strain>
    </source>
</reference>
<evidence type="ECO:0000313" key="9">
    <source>
        <dbReference type="Proteomes" id="UP000585474"/>
    </source>
</evidence>
<evidence type="ECO:0000256" key="1">
    <source>
        <dbReference type="ARBA" id="ARBA00004370"/>
    </source>
</evidence>
<sequence length="144" mass="16119">MSHNSLTGMLPPEVGNLKVLVILDVSYNKLSGEIPSTLGRCFSLGYLYRQENFFNGKYLYRHPWNIPSMSEVPRGGVFCNASAAEVYSNIKICGGISELRLHRCPMQGPEKPGKHTTLKLVLVIVIPALFTGLTYSLLLLYWTR</sequence>
<dbReference type="PANTHER" id="PTHR27008:SF592">
    <property type="entry name" value="LEUCINE-RICH REPEAT RECEPTOR-LIKE PROTEIN KINASE FAMILY PROTEIN-RELATED"/>
    <property type="match status" value="1"/>
</dbReference>
<keyword evidence="5 7" id="KW-1133">Transmembrane helix</keyword>
<dbReference type="GO" id="GO:0016301">
    <property type="term" value="F:kinase activity"/>
    <property type="evidence" value="ECO:0007669"/>
    <property type="project" value="UniProtKB-KW"/>
</dbReference>
<dbReference type="InterPro" id="IPR032675">
    <property type="entry name" value="LRR_dom_sf"/>
</dbReference>
<organism evidence="8 9">
    <name type="scientific">Actinidia rufa</name>
    <dbReference type="NCBI Taxonomy" id="165716"/>
    <lineage>
        <taxon>Eukaryota</taxon>
        <taxon>Viridiplantae</taxon>
        <taxon>Streptophyta</taxon>
        <taxon>Embryophyta</taxon>
        <taxon>Tracheophyta</taxon>
        <taxon>Spermatophyta</taxon>
        <taxon>Magnoliopsida</taxon>
        <taxon>eudicotyledons</taxon>
        <taxon>Gunneridae</taxon>
        <taxon>Pentapetalae</taxon>
        <taxon>asterids</taxon>
        <taxon>Ericales</taxon>
        <taxon>Actinidiaceae</taxon>
        <taxon>Actinidia</taxon>
    </lineage>
</organism>
<evidence type="ECO:0000313" key="8">
    <source>
        <dbReference type="EMBL" id="GFY92976.1"/>
    </source>
</evidence>
<dbReference type="Gene3D" id="3.80.10.10">
    <property type="entry name" value="Ribonuclease Inhibitor"/>
    <property type="match status" value="1"/>
</dbReference>
<dbReference type="OrthoDB" id="1107509at2759"/>
<keyword evidence="8" id="KW-0418">Kinase</keyword>
<proteinExistence type="predicted"/>
<gene>
    <name evidence="8" type="ORF">Acr_08g0013720</name>
</gene>
<dbReference type="PANTHER" id="PTHR27008">
    <property type="entry name" value="OS04G0122200 PROTEIN"/>
    <property type="match status" value="1"/>
</dbReference>
<dbReference type="Pfam" id="PF00560">
    <property type="entry name" value="LRR_1"/>
    <property type="match status" value="1"/>
</dbReference>
<keyword evidence="4" id="KW-0677">Repeat</keyword>
<evidence type="ECO:0000256" key="5">
    <source>
        <dbReference type="ARBA" id="ARBA00022989"/>
    </source>
</evidence>
<dbReference type="Proteomes" id="UP000585474">
    <property type="component" value="Unassembled WGS sequence"/>
</dbReference>
<dbReference type="GO" id="GO:0016020">
    <property type="term" value="C:membrane"/>
    <property type="evidence" value="ECO:0007669"/>
    <property type="project" value="UniProtKB-SubCell"/>
</dbReference>
<protein>
    <submittedName>
        <fullName evidence="8">Leucine-rich repeat protein kinase family protein</fullName>
    </submittedName>
</protein>
<dbReference type="InterPro" id="IPR001611">
    <property type="entry name" value="Leu-rich_rpt"/>
</dbReference>
<dbReference type="SUPFAM" id="SSF52058">
    <property type="entry name" value="L domain-like"/>
    <property type="match status" value="1"/>
</dbReference>